<proteinExistence type="predicted"/>
<dbReference type="Gene3D" id="2.120.10.30">
    <property type="entry name" value="TolB, C-terminal domain"/>
    <property type="match status" value="1"/>
</dbReference>
<organism evidence="4 5">
    <name type="scientific">Candidatus Thiodictyon syntrophicum</name>
    <dbReference type="NCBI Taxonomy" id="1166950"/>
    <lineage>
        <taxon>Bacteria</taxon>
        <taxon>Pseudomonadati</taxon>
        <taxon>Pseudomonadota</taxon>
        <taxon>Gammaproteobacteria</taxon>
        <taxon>Chromatiales</taxon>
        <taxon>Chromatiaceae</taxon>
        <taxon>Thiodictyon</taxon>
    </lineage>
</organism>
<dbReference type="EMBL" id="CP020370">
    <property type="protein sequence ID" value="AUB80111.1"/>
    <property type="molecule type" value="Genomic_DNA"/>
</dbReference>
<dbReference type="OrthoDB" id="9797664at2"/>
<name>A0A2K8U4Z0_9GAMM</name>
<evidence type="ECO:0008006" key="6">
    <source>
        <dbReference type="Google" id="ProtNLM"/>
    </source>
</evidence>
<keyword evidence="3" id="KW-0732">Signal</keyword>
<dbReference type="PANTHER" id="PTHR10009">
    <property type="entry name" value="PROTEIN YELLOW-RELATED"/>
    <property type="match status" value="1"/>
</dbReference>
<accession>A0A2K8U4Z0</accession>
<keyword evidence="2" id="KW-0964">Secreted</keyword>
<evidence type="ECO:0000313" key="4">
    <source>
        <dbReference type="EMBL" id="AUB80111.1"/>
    </source>
</evidence>
<dbReference type="Pfam" id="PF03022">
    <property type="entry name" value="MRJP"/>
    <property type="match status" value="1"/>
</dbReference>
<feature type="signal peptide" evidence="3">
    <location>
        <begin position="1"/>
        <end position="22"/>
    </location>
</feature>
<protein>
    <recommendedName>
        <fullName evidence="6">Gluconolactonase</fullName>
    </recommendedName>
</protein>
<evidence type="ECO:0000313" key="5">
    <source>
        <dbReference type="Proteomes" id="UP000232638"/>
    </source>
</evidence>
<evidence type="ECO:0000256" key="2">
    <source>
        <dbReference type="ARBA" id="ARBA00022525"/>
    </source>
</evidence>
<feature type="chain" id="PRO_5014707282" description="Gluconolactonase" evidence="3">
    <location>
        <begin position="23"/>
        <end position="366"/>
    </location>
</feature>
<evidence type="ECO:0000256" key="1">
    <source>
        <dbReference type="ARBA" id="ARBA00004613"/>
    </source>
</evidence>
<reference evidence="4 5" key="1">
    <citation type="submission" date="2017-03" db="EMBL/GenBank/DDBJ databases">
        <title>Complete genome sequence of Candidatus 'Thiodictyon syntrophicum' sp. nov. strain Cad16T, a photolithoautotroph purple sulfur bacterium isolated from an alpine meromictic lake.</title>
        <authorList>
            <person name="Luedin S.M."/>
            <person name="Pothier J.F."/>
            <person name="Danza F."/>
            <person name="Storelli N."/>
            <person name="Wittwer M."/>
            <person name="Tonolla M."/>
        </authorList>
    </citation>
    <scope>NUCLEOTIDE SEQUENCE [LARGE SCALE GENOMIC DNA]</scope>
    <source>
        <strain evidence="4 5">Cad16T</strain>
    </source>
</reference>
<keyword evidence="5" id="KW-1185">Reference proteome</keyword>
<dbReference type="InterPro" id="IPR011042">
    <property type="entry name" value="6-blade_b-propeller_TolB-like"/>
</dbReference>
<dbReference type="RefSeq" id="WP_100917919.1">
    <property type="nucleotide sequence ID" value="NZ_CP020370.1"/>
</dbReference>
<gene>
    <name evidence="4" type="ORF">THSYN_03465</name>
</gene>
<dbReference type="AlphaFoldDB" id="A0A2K8U4Z0"/>
<dbReference type="Proteomes" id="UP000232638">
    <property type="component" value="Chromosome"/>
</dbReference>
<dbReference type="InterPro" id="IPR017996">
    <property type="entry name" value="MRJP/yellow-related"/>
</dbReference>
<dbReference type="PANTHER" id="PTHR10009:SF18">
    <property type="entry name" value="PROTEIN YELLOW-LIKE PROTEIN"/>
    <property type="match status" value="1"/>
</dbReference>
<comment type="subcellular location">
    <subcellularLocation>
        <location evidence="1">Secreted</location>
    </subcellularLocation>
</comment>
<dbReference type="GO" id="GO:0005576">
    <property type="term" value="C:extracellular region"/>
    <property type="evidence" value="ECO:0007669"/>
    <property type="project" value="UniProtKB-SubCell"/>
</dbReference>
<dbReference type="KEGG" id="tsy:THSYN_03465"/>
<evidence type="ECO:0000256" key="3">
    <source>
        <dbReference type="SAM" id="SignalP"/>
    </source>
</evidence>
<sequence>MRPPLAVLLFALLPLASLPVAADEQLIPGALEVVAELPINPGNLAVTAKGRVFATVHQFRRGPAQLIEVTGPKSYRPWPDLAWNGAFGSGPDVLNSVLGIHIDGQDRLWVLDNGLGEPPQTPKLLAFSLADGKPVLRYDFPPQTGPLGSFLNDLAVDAARGFVYIADPGGSHEPALVVVDLKGRTSRRFSASPALQAEDRDLVVEGRVIGPKGEDGKVKPARIAVNPITLSADGETLYFGAMNGETWYRVPARLLREGADDAAIAATITKAGPKPVSDGAATDAAGNHYFTDLAHNAVAVLHPDGKLETLVEDDRLLWPDSLSFGEPGWLYIAVNQLHRAPALNGGVDGGLLPYRIMRVYTPADPD</sequence>
<dbReference type="SUPFAM" id="SSF63829">
    <property type="entry name" value="Calcium-dependent phosphotriesterase"/>
    <property type="match status" value="1"/>
</dbReference>